<dbReference type="PANTHER" id="PTHR11228:SF7">
    <property type="entry name" value="PQQA PEPTIDE CYCLASE"/>
    <property type="match status" value="1"/>
</dbReference>
<reference evidence="7" key="1">
    <citation type="submission" date="2018-06" db="EMBL/GenBank/DDBJ databases">
        <authorList>
            <person name="Zhirakovskaya E."/>
        </authorList>
    </citation>
    <scope>NUCLEOTIDE SEQUENCE</scope>
</reference>
<evidence type="ECO:0000259" key="6">
    <source>
        <dbReference type="PROSITE" id="PS51918"/>
    </source>
</evidence>
<evidence type="ECO:0000313" key="7">
    <source>
        <dbReference type="EMBL" id="VAX21010.1"/>
    </source>
</evidence>
<dbReference type="GO" id="GO:0015979">
    <property type="term" value="P:photosynthesis"/>
    <property type="evidence" value="ECO:0007669"/>
    <property type="project" value="InterPro"/>
</dbReference>
<evidence type="ECO:0000256" key="4">
    <source>
        <dbReference type="ARBA" id="ARBA00023014"/>
    </source>
</evidence>
<dbReference type="Gene3D" id="3.20.20.70">
    <property type="entry name" value="Aldolase class I"/>
    <property type="match status" value="1"/>
</dbReference>
<dbReference type="NCBIfam" id="TIGR04085">
    <property type="entry name" value="rSAM_more_4Fe4S"/>
    <property type="match status" value="1"/>
</dbReference>
<dbReference type="EMBL" id="UOGE01000063">
    <property type="protein sequence ID" value="VAX21010.1"/>
    <property type="molecule type" value="Genomic_DNA"/>
</dbReference>
<proteinExistence type="predicted"/>
<evidence type="ECO:0000256" key="5">
    <source>
        <dbReference type="SAM" id="MobiDB-lite"/>
    </source>
</evidence>
<organism evidence="7">
    <name type="scientific">hydrothermal vent metagenome</name>
    <dbReference type="NCBI Taxonomy" id="652676"/>
    <lineage>
        <taxon>unclassified sequences</taxon>
        <taxon>metagenomes</taxon>
        <taxon>ecological metagenomes</taxon>
    </lineage>
</organism>
<dbReference type="InterPro" id="IPR042298">
    <property type="entry name" value="P-CP_red_C"/>
</dbReference>
<dbReference type="AlphaFoldDB" id="A0A3B1CEB7"/>
<keyword evidence="1" id="KW-0949">S-adenosyl-L-methionine</keyword>
<name>A0A3B1CEB7_9ZZZZ</name>
<evidence type="ECO:0000256" key="2">
    <source>
        <dbReference type="ARBA" id="ARBA00022723"/>
    </source>
</evidence>
<dbReference type="GO" id="GO:0016491">
    <property type="term" value="F:oxidoreductase activity"/>
    <property type="evidence" value="ECO:0007669"/>
    <property type="project" value="InterPro"/>
</dbReference>
<dbReference type="SFLD" id="SFLDG01386">
    <property type="entry name" value="main_SPASM_domain-containing"/>
    <property type="match status" value="1"/>
</dbReference>
<dbReference type="SUPFAM" id="SSF102114">
    <property type="entry name" value="Radical SAM enzymes"/>
    <property type="match status" value="1"/>
</dbReference>
<accession>A0A3B1CEB7</accession>
<dbReference type="CDD" id="cd01335">
    <property type="entry name" value="Radical_SAM"/>
    <property type="match status" value="1"/>
</dbReference>
<dbReference type="Pfam" id="PF08369">
    <property type="entry name" value="PCP_red"/>
    <property type="match status" value="2"/>
</dbReference>
<feature type="region of interest" description="Disordered" evidence="5">
    <location>
        <begin position="410"/>
        <end position="432"/>
    </location>
</feature>
<keyword evidence="2" id="KW-0479">Metal-binding</keyword>
<dbReference type="GO" id="GO:0051536">
    <property type="term" value="F:iron-sulfur cluster binding"/>
    <property type="evidence" value="ECO:0007669"/>
    <property type="project" value="UniProtKB-KW"/>
</dbReference>
<keyword evidence="4" id="KW-0411">Iron-sulfur</keyword>
<dbReference type="CDD" id="cd21123">
    <property type="entry name" value="SPASM_MftC-like"/>
    <property type="match status" value="1"/>
</dbReference>
<dbReference type="PANTHER" id="PTHR11228">
    <property type="entry name" value="RADICAL SAM DOMAIN PROTEIN"/>
    <property type="match status" value="1"/>
</dbReference>
<protein>
    <submittedName>
        <fullName evidence="7">Radical SAM domain heme biosynthesis protein</fullName>
    </submittedName>
</protein>
<dbReference type="PROSITE" id="PS51918">
    <property type="entry name" value="RADICAL_SAM"/>
    <property type="match status" value="1"/>
</dbReference>
<dbReference type="InterPro" id="IPR013785">
    <property type="entry name" value="Aldolase_TIM"/>
</dbReference>
<dbReference type="Pfam" id="PF04055">
    <property type="entry name" value="Radical_SAM"/>
    <property type="match status" value="1"/>
</dbReference>
<evidence type="ECO:0000256" key="3">
    <source>
        <dbReference type="ARBA" id="ARBA00023004"/>
    </source>
</evidence>
<keyword evidence="3" id="KW-0408">Iron</keyword>
<dbReference type="InterPro" id="IPR050377">
    <property type="entry name" value="Radical_SAM_PqqE_MftC-like"/>
</dbReference>
<dbReference type="InterPro" id="IPR013580">
    <property type="entry name" value="LI-POR_suB-like_C"/>
</dbReference>
<dbReference type="SFLD" id="SFLDG01067">
    <property type="entry name" value="SPASM/twitch_domain_containing"/>
    <property type="match status" value="1"/>
</dbReference>
<dbReference type="InterPro" id="IPR023885">
    <property type="entry name" value="4Fe4S-binding_SPASM_dom"/>
</dbReference>
<evidence type="ECO:0000256" key="1">
    <source>
        <dbReference type="ARBA" id="ARBA00022691"/>
    </source>
</evidence>
<dbReference type="GO" id="GO:0046872">
    <property type="term" value="F:metal ion binding"/>
    <property type="evidence" value="ECO:0007669"/>
    <property type="project" value="UniProtKB-KW"/>
</dbReference>
<dbReference type="SFLD" id="SFLDS00029">
    <property type="entry name" value="Radical_SAM"/>
    <property type="match status" value="1"/>
</dbReference>
<gene>
    <name evidence="7" type="ORF">MNBD_NITROSPINAE02-475</name>
</gene>
<dbReference type="Gene3D" id="1.10.8.550">
    <property type="entry name" value="Proto-chlorophyllide reductase 57 kD subunit B"/>
    <property type="match status" value="3"/>
</dbReference>
<sequence length="607" mass="67442">MTFVPYAVSWNLTSRCNLNCQHCYIDAGGRAKGVGSELSTGKVCDTIDRIAHLNPGAVLILTGGEPMAREDIYDICSHASKLGLMVVLGTNGTMLSGDTARRLAGAGVMGVGVSIDSLRPEEHDRFRGYDGALKKSIDGLLAARDAGINIQVQTTPTSRNMEEIPLIAEWAHRIGAKVFNLFFLVCTGRGEKMADITPDEYEKILKWAADARESFPGMMIRPKCAPHFKRILHQENPDSHLLKTYIAACRAGTHYCRITPEGNVTPCPYMDNVAGSVVDTDFVSIWNESEGLSRYREPEYEGKCGRCKYRLLCGGCRARALATDGNDMGEDAWCVYEPIGQEEAIVNIDTQSKFGADDESQLEWTKEALDTLGKIPVFARSIVKLGVEKVAREKGIEVVTLEVMRDAAPSPQFMKPPAAQVKKDDAGEKDIPWDDDAKERVANAPEFVRPGIMKLMPIRAKERGVERITSEFLTEIRDESMMLVTRRMKKFGFDNANMGAWDVAKDKMKKSPAKQKVIDQITAMLGGRAGKNEKIMEKFESFFADDVGEKMGWTDGARKRLERAPEMLRPMVKKTVEKYAKENGFKFVTEEAVQGSMDNSPMKMPFK</sequence>
<dbReference type="InterPro" id="IPR058240">
    <property type="entry name" value="rSAM_sf"/>
</dbReference>
<dbReference type="Pfam" id="PF13186">
    <property type="entry name" value="SPASM"/>
    <property type="match status" value="1"/>
</dbReference>
<dbReference type="InterPro" id="IPR007197">
    <property type="entry name" value="rSAM"/>
</dbReference>
<feature type="compositionally biased region" description="Basic and acidic residues" evidence="5">
    <location>
        <begin position="421"/>
        <end position="432"/>
    </location>
</feature>
<dbReference type="GO" id="GO:0015995">
    <property type="term" value="P:chlorophyll biosynthetic process"/>
    <property type="evidence" value="ECO:0007669"/>
    <property type="project" value="InterPro"/>
</dbReference>
<feature type="domain" description="Radical SAM core" evidence="6">
    <location>
        <begin position="2"/>
        <end position="216"/>
    </location>
</feature>
<dbReference type="SMART" id="SM00729">
    <property type="entry name" value="Elp3"/>
    <property type="match status" value="1"/>
</dbReference>
<dbReference type="InterPro" id="IPR006638">
    <property type="entry name" value="Elp3/MiaA/NifB-like_rSAM"/>
</dbReference>